<dbReference type="STRING" id="1686286.GCA_900092335_00883"/>
<dbReference type="AlphaFoldDB" id="A0A540R8Y1"/>
<dbReference type="EMBL" id="VHIR01000003">
    <property type="protein sequence ID" value="TQE44188.1"/>
    <property type="molecule type" value="Genomic_DNA"/>
</dbReference>
<comment type="caution">
    <text evidence="1">The sequence shown here is derived from an EMBL/GenBank/DDBJ whole genome shotgun (WGS) entry which is preliminary data.</text>
</comment>
<protein>
    <recommendedName>
        <fullName evidence="3">MarR family transcriptional regulator</fullName>
    </recommendedName>
</protein>
<evidence type="ECO:0008006" key="3">
    <source>
        <dbReference type="Google" id="ProtNLM"/>
    </source>
</evidence>
<dbReference type="RefSeq" id="WP_141628622.1">
    <property type="nucleotide sequence ID" value="NZ_JANIKL010000006.1"/>
</dbReference>
<dbReference type="Proteomes" id="UP000318080">
    <property type="component" value="Unassembled WGS sequence"/>
</dbReference>
<evidence type="ECO:0000313" key="1">
    <source>
        <dbReference type="EMBL" id="TQE44188.1"/>
    </source>
</evidence>
<gene>
    <name evidence="1" type="ORF">EJK80_03390</name>
</gene>
<proteinExistence type="predicted"/>
<evidence type="ECO:0000313" key="2">
    <source>
        <dbReference type="Proteomes" id="UP000318080"/>
    </source>
</evidence>
<name>A0A540R8Y1_9CORY</name>
<sequence length="101" mass="11371">MIPELAPEIVQHMGNQVHAIALKTTTDREHEFLSAMAQCDADQRGAIPIAAIAQRQGKTTKALSMVRRGLIDKELITPARYGALRFVLPYFQDYLLIQTHR</sequence>
<keyword evidence="2" id="KW-1185">Reference proteome</keyword>
<organism evidence="1 2">
    <name type="scientific">Corynebacterium phoceense</name>
    <dbReference type="NCBI Taxonomy" id="1686286"/>
    <lineage>
        <taxon>Bacteria</taxon>
        <taxon>Bacillati</taxon>
        <taxon>Actinomycetota</taxon>
        <taxon>Actinomycetes</taxon>
        <taxon>Mycobacteriales</taxon>
        <taxon>Corynebacteriaceae</taxon>
        <taxon>Corynebacterium</taxon>
    </lineage>
</organism>
<accession>A0A540R8Y1</accession>
<reference evidence="1 2" key="1">
    <citation type="submission" date="2019-06" db="EMBL/GenBank/DDBJ databases">
        <title>Draft genome of C. phoceense Strain 272.</title>
        <authorList>
            <person name="Pacheco L.G.C."/>
            <person name="Barberis C.M."/>
            <person name="Almuzara M.N."/>
            <person name="Traglia G.M."/>
            <person name="Santos C.S."/>
            <person name="Rocha D.J.P.G."/>
            <person name="Aguiar E.R.G.R."/>
            <person name="Vay C.A."/>
        </authorList>
    </citation>
    <scope>NUCLEOTIDE SEQUENCE [LARGE SCALE GENOMIC DNA]</scope>
    <source>
        <strain evidence="1 2">272</strain>
    </source>
</reference>